<dbReference type="Proteomes" id="UP001202961">
    <property type="component" value="Unassembled WGS sequence"/>
</dbReference>
<sequence>MASRSASFLTRYLPKWVFAITPQVSGRAHAASGSSSPDTSANDADPSTVTKLCGTDSSSQTHAKTRAHFLELDESEFDVDEVEQPSEVNDKPIVRIGRFEIRRLIGAGGMGSVYLADDALLNRKVAIKIPHQHSLMNRKVLQRFHQEATSAAQLRHPNLIGVYETGVSGGTPYIAAEYIEGPSLAQWMRLRTRPVDIMEAASLIESLADAMQYAHELGILHRDLKPGNILLQLRDPHADEMCLESLAGYLARITDFGLARMDEQDYVLTEPGQPLGSAGYASPEQAAARHDEVSFPSDVFSLGVILYELLTGRRAFARTSIGATHLALETETPKRPRAIRSEIPRDLDAICMKCLEKQIGKRYENAAALRDDLRRFASGHPTIARPVPILEELHRWSRRSPSTAALVFVCVASLVIGVWGLSIYSSRLLSHETQLSSALAKSIEERARADRLLQEARLAQAKALRQEQLARQLVYETDMQQAYRFYEQKRLASTRRLLDNYPLVGYPTDHRDLSWKWLDAQLRARYLIVAHHQGPATEVAVDPSTGDFWSVGTDGILRRFDFQRGIEIDQIDLNAGSLHALAITYDGSEIAVGVTQSKHGLNGVVFVDPKTKSQSHEIEGAPTTVETLAWTRDADWLALGARYGHTFLWKRGQGITRTMATGTRNLHIAIRGDTHQLLLPNEEEFVSFDVETGEVVQRIGDGDWRLLFDVSIDGNLLAYRRSNKKFIRVGRISPKWEQTQLLEDAVGVAESIAFNRDATQVSMANGDGIVQTWAIKNASTIDARVDAENSAPASPLHTDALHDGPCMSIAYLDDQWLVSAGEDGRIITYNPTGTPTSPIVSPDLAVVDFCCSRNGRRIYVLDCDARLVVLDRDPESPFAWSQTASFATTGNDQIGPSPNWRSLSKIDTAGDEQWLAVSRDESRAVACNDIGRIAVIDLQSQASITHFHTGIEPYASELITSIAISPDGRLVAATCSNRWLHVWSVDDGKKVFLREFTDSGEIVSFSHDGRWLLAGGNYEKTELFSTNDFELKWVVEAGDGTRCGIFLQDSATLVTGHRDSSIRVWDIDSGSQLAVLHGHEAEVSELAASYDQKTLISIDESNSSRMWSLRDFHEIGKLGFPLNGQRVYRIGLSKDEDQVITMVNNVDEHLTLHAVRFDAAP</sequence>
<reference evidence="11 12" key="1">
    <citation type="journal article" date="2022" name="Syst. Appl. Microbiol.">
        <title>Rhodopirellula aestuarii sp. nov., a novel member of the genus Rhodopirellula isolated from brackish sediments collected in the Tagus River estuary, Portugal.</title>
        <authorList>
            <person name="Vitorino I.R."/>
            <person name="Klimek D."/>
            <person name="Calusinska M."/>
            <person name="Lobo-da-Cunha A."/>
            <person name="Vasconcelos V."/>
            <person name="Lage O.M."/>
        </authorList>
    </citation>
    <scope>NUCLEOTIDE SEQUENCE [LARGE SCALE GENOMIC DNA]</scope>
    <source>
        <strain evidence="11 12">ICT_H3.1</strain>
    </source>
</reference>
<dbReference type="InterPro" id="IPR000719">
    <property type="entry name" value="Prot_kinase_dom"/>
</dbReference>
<name>A0ABT0U3R1_9BACT</name>
<keyword evidence="1 7" id="KW-0853">WD repeat</keyword>
<evidence type="ECO:0000256" key="1">
    <source>
        <dbReference type="ARBA" id="ARBA00022574"/>
    </source>
</evidence>
<accession>A0ABT0U3R1</accession>
<evidence type="ECO:0000313" key="11">
    <source>
        <dbReference type="EMBL" id="MCM2371304.1"/>
    </source>
</evidence>
<feature type="region of interest" description="Disordered" evidence="9">
    <location>
        <begin position="28"/>
        <end position="60"/>
    </location>
</feature>
<dbReference type="Pfam" id="PF00069">
    <property type="entry name" value="Pkinase"/>
    <property type="match status" value="1"/>
</dbReference>
<evidence type="ECO:0000256" key="5">
    <source>
        <dbReference type="ARBA" id="ARBA00022777"/>
    </source>
</evidence>
<dbReference type="Gene3D" id="3.30.200.20">
    <property type="entry name" value="Phosphorylase Kinase, domain 1"/>
    <property type="match status" value="1"/>
</dbReference>
<evidence type="ECO:0000256" key="6">
    <source>
        <dbReference type="ARBA" id="ARBA00022840"/>
    </source>
</evidence>
<dbReference type="PANTHER" id="PTHR43289">
    <property type="entry name" value="MITOGEN-ACTIVATED PROTEIN KINASE KINASE KINASE 20-RELATED"/>
    <property type="match status" value="1"/>
</dbReference>
<feature type="binding site" evidence="8">
    <location>
        <position position="128"/>
    </location>
    <ligand>
        <name>ATP</name>
        <dbReference type="ChEBI" id="CHEBI:30616"/>
    </ligand>
</feature>
<feature type="compositionally biased region" description="Polar residues" evidence="9">
    <location>
        <begin position="37"/>
        <end position="60"/>
    </location>
</feature>
<dbReference type="PROSITE" id="PS00107">
    <property type="entry name" value="PROTEIN_KINASE_ATP"/>
    <property type="match status" value="1"/>
</dbReference>
<dbReference type="InterPro" id="IPR011009">
    <property type="entry name" value="Kinase-like_dom_sf"/>
</dbReference>
<evidence type="ECO:0000256" key="7">
    <source>
        <dbReference type="PROSITE-ProRule" id="PRU00221"/>
    </source>
</evidence>
<keyword evidence="3" id="KW-0677">Repeat</keyword>
<proteinExistence type="predicted"/>
<dbReference type="InterPro" id="IPR017441">
    <property type="entry name" value="Protein_kinase_ATP_BS"/>
</dbReference>
<dbReference type="PROSITE" id="PS50011">
    <property type="entry name" value="PROTEIN_KINASE_DOM"/>
    <property type="match status" value="1"/>
</dbReference>
<gene>
    <name evidence="11" type="ORF">NB063_11870</name>
</gene>
<dbReference type="InterPro" id="IPR001680">
    <property type="entry name" value="WD40_rpt"/>
</dbReference>
<dbReference type="InterPro" id="IPR019775">
    <property type="entry name" value="WD40_repeat_CS"/>
</dbReference>
<dbReference type="PROSITE" id="PS00678">
    <property type="entry name" value="WD_REPEATS_1"/>
    <property type="match status" value="1"/>
</dbReference>
<feature type="repeat" description="WD" evidence="7">
    <location>
        <begin position="1076"/>
        <end position="1117"/>
    </location>
</feature>
<keyword evidence="5 11" id="KW-0418">Kinase</keyword>
<dbReference type="Gene3D" id="2.130.10.10">
    <property type="entry name" value="YVTN repeat-like/Quinoprotein amine dehydrogenase"/>
    <property type="match status" value="4"/>
</dbReference>
<evidence type="ECO:0000256" key="8">
    <source>
        <dbReference type="PROSITE-ProRule" id="PRU10141"/>
    </source>
</evidence>
<evidence type="ECO:0000256" key="3">
    <source>
        <dbReference type="ARBA" id="ARBA00022737"/>
    </source>
</evidence>
<dbReference type="GO" id="GO:0016301">
    <property type="term" value="F:kinase activity"/>
    <property type="evidence" value="ECO:0007669"/>
    <property type="project" value="UniProtKB-KW"/>
</dbReference>
<comment type="caution">
    <text evidence="11">The sequence shown here is derived from an EMBL/GenBank/DDBJ whole genome shotgun (WGS) entry which is preliminary data.</text>
</comment>
<feature type="domain" description="Protein kinase" evidence="10">
    <location>
        <begin position="99"/>
        <end position="383"/>
    </location>
</feature>
<protein>
    <submittedName>
        <fullName evidence="11">Serine/threonine-protein kinase</fullName>
    </submittedName>
</protein>
<keyword evidence="2" id="KW-0808">Transferase</keyword>
<dbReference type="SMART" id="SM00320">
    <property type="entry name" value="WD40"/>
    <property type="match status" value="8"/>
</dbReference>
<dbReference type="Gene3D" id="1.10.510.10">
    <property type="entry name" value="Transferase(Phosphotransferase) domain 1"/>
    <property type="match status" value="1"/>
</dbReference>
<keyword evidence="12" id="KW-1185">Reference proteome</keyword>
<evidence type="ECO:0000256" key="2">
    <source>
        <dbReference type="ARBA" id="ARBA00022679"/>
    </source>
</evidence>
<dbReference type="InterPro" id="IPR015943">
    <property type="entry name" value="WD40/YVTN_repeat-like_dom_sf"/>
</dbReference>
<dbReference type="InterPro" id="IPR008271">
    <property type="entry name" value="Ser/Thr_kinase_AS"/>
</dbReference>
<organism evidence="11 12">
    <name type="scientific">Aporhodopirellula aestuarii</name>
    <dbReference type="NCBI Taxonomy" id="2950107"/>
    <lineage>
        <taxon>Bacteria</taxon>
        <taxon>Pseudomonadati</taxon>
        <taxon>Planctomycetota</taxon>
        <taxon>Planctomycetia</taxon>
        <taxon>Pirellulales</taxon>
        <taxon>Pirellulaceae</taxon>
        <taxon>Aporhodopirellula</taxon>
    </lineage>
</organism>
<feature type="repeat" description="WD" evidence="7">
    <location>
        <begin position="1046"/>
        <end position="1075"/>
    </location>
</feature>
<evidence type="ECO:0000259" key="10">
    <source>
        <dbReference type="PROSITE" id="PS50011"/>
    </source>
</evidence>
<dbReference type="SUPFAM" id="SSF50998">
    <property type="entry name" value="Quinoprotein alcohol dehydrogenase-like"/>
    <property type="match status" value="2"/>
</dbReference>
<dbReference type="PROSITE" id="PS50082">
    <property type="entry name" value="WD_REPEATS_2"/>
    <property type="match status" value="2"/>
</dbReference>
<evidence type="ECO:0000256" key="4">
    <source>
        <dbReference type="ARBA" id="ARBA00022741"/>
    </source>
</evidence>
<dbReference type="SMART" id="SM00220">
    <property type="entry name" value="S_TKc"/>
    <property type="match status" value="1"/>
</dbReference>
<dbReference type="PANTHER" id="PTHR43289:SF34">
    <property type="entry name" value="SERINE_THREONINE-PROTEIN KINASE YBDM-RELATED"/>
    <property type="match status" value="1"/>
</dbReference>
<keyword evidence="6 8" id="KW-0067">ATP-binding</keyword>
<keyword evidence="4 8" id="KW-0547">Nucleotide-binding</keyword>
<dbReference type="SUPFAM" id="SSF56112">
    <property type="entry name" value="Protein kinase-like (PK-like)"/>
    <property type="match status" value="1"/>
</dbReference>
<dbReference type="EMBL" id="JAMQBK010000031">
    <property type="protein sequence ID" value="MCM2371304.1"/>
    <property type="molecule type" value="Genomic_DNA"/>
</dbReference>
<dbReference type="CDD" id="cd14014">
    <property type="entry name" value="STKc_PknB_like"/>
    <property type="match status" value="1"/>
</dbReference>
<evidence type="ECO:0000256" key="9">
    <source>
        <dbReference type="SAM" id="MobiDB-lite"/>
    </source>
</evidence>
<evidence type="ECO:0000313" key="12">
    <source>
        <dbReference type="Proteomes" id="UP001202961"/>
    </source>
</evidence>
<dbReference type="RefSeq" id="WP_250928942.1">
    <property type="nucleotide sequence ID" value="NZ_JAMQBK010000031.1"/>
</dbReference>
<dbReference type="InterPro" id="IPR011047">
    <property type="entry name" value="Quinoprotein_ADH-like_sf"/>
</dbReference>
<dbReference type="PROSITE" id="PS00108">
    <property type="entry name" value="PROTEIN_KINASE_ST"/>
    <property type="match status" value="1"/>
</dbReference>
<dbReference type="Pfam" id="PF00400">
    <property type="entry name" value="WD40"/>
    <property type="match status" value="2"/>
</dbReference>